<evidence type="ECO:0000313" key="2">
    <source>
        <dbReference type="EMBL" id="TCV92105.1"/>
    </source>
</evidence>
<keyword evidence="1" id="KW-0472">Membrane</keyword>
<gene>
    <name evidence="2" type="ORF">EC912_10899</name>
</gene>
<proteinExistence type="predicted"/>
<feature type="transmembrane region" description="Helical" evidence="1">
    <location>
        <begin position="21"/>
        <end position="43"/>
    </location>
</feature>
<evidence type="ECO:0000256" key="1">
    <source>
        <dbReference type="SAM" id="Phobius"/>
    </source>
</evidence>
<sequence length="77" mass="8653">MDAWVQRRTRRWRDGRPLPRLALELAVIVVIKLAALMLIWYVAIRPLPRADTSPDAMGKVLAPASSATVIQAKEHQP</sequence>
<comment type="caution">
    <text evidence="2">The sequence shown here is derived from an EMBL/GenBank/DDBJ whole genome shotgun (WGS) entry which is preliminary data.</text>
</comment>
<dbReference type="Proteomes" id="UP000295645">
    <property type="component" value="Unassembled WGS sequence"/>
</dbReference>
<dbReference type="InterPro" id="IPR054636">
    <property type="entry name" value="CydP"/>
</dbReference>
<protein>
    <submittedName>
        <fullName evidence="2">Uncharacterized protein</fullName>
    </submittedName>
</protein>
<keyword evidence="1" id="KW-1133">Transmembrane helix</keyword>
<dbReference type="OrthoDB" id="5958113at2"/>
<organism evidence="2 3">
    <name type="scientific">Luteibacter rhizovicinus</name>
    <dbReference type="NCBI Taxonomy" id="242606"/>
    <lineage>
        <taxon>Bacteria</taxon>
        <taxon>Pseudomonadati</taxon>
        <taxon>Pseudomonadota</taxon>
        <taxon>Gammaproteobacteria</taxon>
        <taxon>Lysobacterales</taxon>
        <taxon>Rhodanobacteraceae</taxon>
        <taxon>Luteibacter</taxon>
    </lineage>
</organism>
<keyword evidence="1" id="KW-0812">Transmembrane</keyword>
<name>A0A4R3YHM1_9GAMM</name>
<accession>A0A4R3YHM1</accession>
<dbReference type="RefSeq" id="WP_132146331.1">
    <property type="nucleotide sequence ID" value="NZ_SMCS01000008.1"/>
</dbReference>
<dbReference type="EMBL" id="SMCS01000008">
    <property type="protein sequence ID" value="TCV92105.1"/>
    <property type="molecule type" value="Genomic_DNA"/>
</dbReference>
<dbReference type="AlphaFoldDB" id="A0A4R3YHM1"/>
<evidence type="ECO:0000313" key="3">
    <source>
        <dbReference type="Proteomes" id="UP000295645"/>
    </source>
</evidence>
<reference evidence="2 3" key="1">
    <citation type="submission" date="2019-03" db="EMBL/GenBank/DDBJ databases">
        <title>Above-ground endophytic microbial communities from plants in different locations in the United States.</title>
        <authorList>
            <person name="Frank C."/>
        </authorList>
    </citation>
    <scope>NUCLEOTIDE SEQUENCE [LARGE SCALE GENOMIC DNA]</scope>
    <source>
        <strain evidence="2 3">LP_13_YM</strain>
    </source>
</reference>
<dbReference type="NCBIfam" id="NF045611">
    <property type="entry name" value="small_CydP"/>
    <property type="match status" value="1"/>
</dbReference>
<keyword evidence="3" id="KW-1185">Reference proteome</keyword>